<dbReference type="Proteomes" id="UP001259587">
    <property type="component" value="Unassembled WGS sequence"/>
</dbReference>
<keyword evidence="2" id="KW-1185">Reference proteome</keyword>
<evidence type="ECO:0000313" key="2">
    <source>
        <dbReference type="Proteomes" id="UP001259587"/>
    </source>
</evidence>
<name>A0ACC6K125_9PSED</name>
<proteinExistence type="predicted"/>
<comment type="caution">
    <text evidence="1">The sequence shown here is derived from an EMBL/GenBank/DDBJ whole genome shotgun (WGS) entry which is preliminary data.</text>
</comment>
<accession>A0ACC6K125</accession>
<dbReference type="EMBL" id="JAVDTH010000007">
    <property type="protein sequence ID" value="MDR6712106.1"/>
    <property type="molecule type" value="Genomic_DNA"/>
</dbReference>
<reference evidence="1" key="1">
    <citation type="submission" date="2023-07" db="EMBL/GenBank/DDBJ databases">
        <title>Sorghum-associated microbial communities from plants grown in Nebraska, USA.</title>
        <authorList>
            <person name="Schachtman D."/>
        </authorList>
    </citation>
    <scope>NUCLEOTIDE SEQUENCE</scope>
    <source>
        <strain evidence="1">BE56</strain>
    </source>
</reference>
<sequence>MKKHLIASLLASAIAMPVFANELQDAPASADAAAQVAASQANEAPPLPPMNGLGRQVASSAQVVYPRPEDVVNETIQDVQDSQLTAAQLELVKKLWLEREKQKATPYVSPAKPVTRTLALDLDPGVSPPIVRLSKGQQSSIVFSDYAGQPWMIQNVSINRELFSDGRERGAGQGGQAGNVAPTNILTLDPATAAAYGNVTVTLRGLSTPIILILAAGQEEVDMRVDAKVPGRNPDAVARVALMNMPSIDNALTYFLDGVPPKEAQRLRVTGLDGVEAWSYRQNMYVKAKADAQYPAYTNAARSTTGVAVYRYAGLQNSVTFTTGGQAVTVFIEQGNLQ</sequence>
<protein>
    <submittedName>
        <fullName evidence="1">Intracellular multiplication protein IcmK</fullName>
    </submittedName>
</protein>
<gene>
    <name evidence="1" type="ORF">J2W83_001701</name>
</gene>
<organism evidence="1 2">
    <name type="scientific">Pseudomonas hunanensis</name>
    <dbReference type="NCBI Taxonomy" id="1247546"/>
    <lineage>
        <taxon>Bacteria</taxon>
        <taxon>Pseudomonadati</taxon>
        <taxon>Pseudomonadota</taxon>
        <taxon>Gammaproteobacteria</taxon>
        <taxon>Pseudomonadales</taxon>
        <taxon>Pseudomonadaceae</taxon>
        <taxon>Pseudomonas</taxon>
    </lineage>
</organism>
<evidence type="ECO:0000313" key="1">
    <source>
        <dbReference type="EMBL" id="MDR6712106.1"/>
    </source>
</evidence>